<accession>A0A2V0PD78</accession>
<evidence type="ECO:0000256" key="1">
    <source>
        <dbReference type="SAM" id="MobiDB-lite"/>
    </source>
</evidence>
<sequence length="346" mass="34590">MSAALDRHPPWAAPSTATMNDWRLRLRCGARRCRRRPLPRRETPPPRAAPEEAAAPALLLPAVAVDVEFSHWRAPGRGEAAVAAWVAAVDEGGATLLDARIGDAAGQLPPPAAQWRHCGGVPPGECAGAPPRGQVVARLLQLLEGRLLVGHGVARDAAALGLEARAAPGAPPGFLCLRSPCGAVVPAYDSKAFPGFQGRGGGARTLAQLVRQHLGRELRGGADAAPAAVTGDGAGSSGGRPAANGPAPPPPAWVPSGGRARHDAVEDARAAAELFARVARPRLLLDAAAAGAPGAAAAYDRLVGVATAQLLARAGGGGVRGEDDGSSEAGGSGGGSGGDSGTRPAV</sequence>
<dbReference type="Gene3D" id="3.30.420.10">
    <property type="entry name" value="Ribonuclease H-like superfamily/Ribonuclease H"/>
    <property type="match status" value="1"/>
</dbReference>
<dbReference type="SMART" id="SM00479">
    <property type="entry name" value="EXOIII"/>
    <property type="match status" value="1"/>
</dbReference>
<evidence type="ECO:0000313" key="4">
    <source>
        <dbReference type="Proteomes" id="UP000247498"/>
    </source>
</evidence>
<organism evidence="3 4">
    <name type="scientific">Raphidocelis subcapitata</name>
    <dbReference type="NCBI Taxonomy" id="307507"/>
    <lineage>
        <taxon>Eukaryota</taxon>
        <taxon>Viridiplantae</taxon>
        <taxon>Chlorophyta</taxon>
        <taxon>core chlorophytes</taxon>
        <taxon>Chlorophyceae</taxon>
        <taxon>CS clade</taxon>
        <taxon>Sphaeropleales</taxon>
        <taxon>Selenastraceae</taxon>
        <taxon>Raphidocelis</taxon>
    </lineage>
</organism>
<proteinExistence type="predicted"/>
<gene>
    <name evidence="3" type="ORF">Rsub_10221</name>
</gene>
<keyword evidence="4" id="KW-1185">Reference proteome</keyword>
<evidence type="ECO:0000313" key="3">
    <source>
        <dbReference type="EMBL" id="GBF97796.1"/>
    </source>
</evidence>
<dbReference type="GO" id="GO:0003676">
    <property type="term" value="F:nucleic acid binding"/>
    <property type="evidence" value="ECO:0007669"/>
    <property type="project" value="InterPro"/>
</dbReference>
<reference evidence="3 4" key="1">
    <citation type="journal article" date="2018" name="Sci. Rep.">
        <title>Raphidocelis subcapitata (=Pseudokirchneriella subcapitata) provides an insight into genome evolution and environmental adaptations in the Sphaeropleales.</title>
        <authorList>
            <person name="Suzuki S."/>
            <person name="Yamaguchi H."/>
            <person name="Nakajima N."/>
            <person name="Kawachi M."/>
        </authorList>
    </citation>
    <scope>NUCLEOTIDE SEQUENCE [LARGE SCALE GENOMIC DNA]</scope>
    <source>
        <strain evidence="3 4">NIES-35</strain>
    </source>
</reference>
<name>A0A2V0PD78_9CHLO</name>
<dbReference type="EMBL" id="BDRX01000107">
    <property type="protein sequence ID" value="GBF97796.1"/>
    <property type="molecule type" value="Genomic_DNA"/>
</dbReference>
<feature type="region of interest" description="Disordered" evidence="1">
    <location>
        <begin position="220"/>
        <end position="265"/>
    </location>
</feature>
<dbReference type="InterPro" id="IPR036397">
    <property type="entry name" value="RNaseH_sf"/>
</dbReference>
<dbReference type="STRING" id="307507.A0A2V0PD78"/>
<dbReference type="OrthoDB" id="10669071at2759"/>
<evidence type="ECO:0000259" key="2">
    <source>
        <dbReference type="SMART" id="SM00479"/>
    </source>
</evidence>
<dbReference type="SUPFAM" id="SSF53098">
    <property type="entry name" value="Ribonuclease H-like"/>
    <property type="match status" value="1"/>
</dbReference>
<dbReference type="InParanoid" id="A0A2V0PD78"/>
<dbReference type="InterPro" id="IPR013520">
    <property type="entry name" value="Ribonucl_H"/>
</dbReference>
<dbReference type="InterPro" id="IPR012337">
    <property type="entry name" value="RNaseH-like_sf"/>
</dbReference>
<feature type="compositionally biased region" description="Gly residues" evidence="1">
    <location>
        <begin position="328"/>
        <end position="340"/>
    </location>
</feature>
<protein>
    <recommendedName>
        <fullName evidence="2">Exonuclease domain-containing protein</fullName>
    </recommendedName>
</protein>
<comment type="caution">
    <text evidence="3">The sequence shown here is derived from an EMBL/GenBank/DDBJ whole genome shotgun (WGS) entry which is preliminary data.</text>
</comment>
<feature type="domain" description="Exonuclease" evidence="2">
    <location>
        <begin position="61"/>
        <end position="284"/>
    </location>
</feature>
<dbReference type="Proteomes" id="UP000247498">
    <property type="component" value="Unassembled WGS sequence"/>
</dbReference>
<dbReference type="AlphaFoldDB" id="A0A2V0PD78"/>
<feature type="region of interest" description="Disordered" evidence="1">
    <location>
        <begin position="315"/>
        <end position="346"/>
    </location>
</feature>